<feature type="domain" description="PD-(D/E)XK endonuclease-like" evidence="1">
    <location>
        <begin position="32"/>
        <end position="203"/>
    </location>
</feature>
<name>A0A644Y4W5_9ZZZZ</name>
<dbReference type="EMBL" id="VSSQ01004067">
    <property type="protein sequence ID" value="MPM23592.1"/>
    <property type="molecule type" value="Genomic_DNA"/>
</dbReference>
<dbReference type="InterPro" id="IPR038726">
    <property type="entry name" value="PDDEXK_AddAB-type"/>
</dbReference>
<dbReference type="GO" id="GO:0004386">
    <property type="term" value="F:helicase activity"/>
    <property type="evidence" value="ECO:0007669"/>
    <property type="project" value="UniProtKB-KW"/>
</dbReference>
<comment type="caution">
    <text evidence="2">The sequence shown here is derived from an EMBL/GenBank/DDBJ whole genome shotgun (WGS) entry which is preliminary data.</text>
</comment>
<dbReference type="InterPro" id="IPR011335">
    <property type="entry name" value="Restrct_endonuc-II-like"/>
</dbReference>
<dbReference type="GO" id="GO:0016787">
    <property type="term" value="F:hydrolase activity"/>
    <property type="evidence" value="ECO:0007669"/>
    <property type="project" value="UniProtKB-KW"/>
</dbReference>
<dbReference type="EC" id="3.1.-.-" evidence="2"/>
<dbReference type="AlphaFoldDB" id="A0A644Y4W5"/>
<accession>A0A644Y4W5</accession>
<keyword evidence="2" id="KW-0547">Nucleotide-binding</keyword>
<dbReference type="SUPFAM" id="SSF52980">
    <property type="entry name" value="Restriction endonuclease-like"/>
    <property type="match status" value="1"/>
</dbReference>
<reference evidence="2" key="1">
    <citation type="submission" date="2019-08" db="EMBL/GenBank/DDBJ databases">
        <authorList>
            <person name="Kucharzyk K."/>
            <person name="Murdoch R.W."/>
            <person name="Higgins S."/>
            <person name="Loffler F."/>
        </authorList>
    </citation>
    <scope>NUCLEOTIDE SEQUENCE</scope>
</reference>
<gene>
    <name evidence="2" type="primary">addA_14</name>
    <name evidence="2" type="ORF">SDC9_70066</name>
</gene>
<dbReference type="Gene3D" id="3.90.320.10">
    <property type="match status" value="1"/>
</dbReference>
<keyword evidence="2" id="KW-0067">ATP-binding</keyword>
<dbReference type="InterPro" id="IPR011604">
    <property type="entry name" value="PDDEXK-like_dom_sf"/>
</dbReference>
<proteinExistence type="predicted"/>
<sequence>MQSIHEEDYSKPLYEEKITLKRPLFIQESEAKNKISPQERGTIVHLVMEVLDLNKINTIDEIKVQIKDLIKREIISEKQSLVINPFKIYKFFKSNIGKRALASHFIKREQSIYSQIKMNDIYLNNEDIQNNRETYEEESLMLRGIIDLYFEEDDEIVIVDYKTDYIDEDNKQEVINRYEKQLDLYAEALNKLTGKNVKEKYLYLFNIDEEVKL</sequence>
<keyword evidence="2" id="KW-0378">Hydrolase</keyword>
<evidence type="ECO:0000313" key="2">
    <source>
        <dbReference type="EMBL" id="MPM23592.1"/>
    </source>
</evidence>
<keyword evidence="2" id="KW-0347">Helicase</keyword>
<organism evidence="2">
    <name type="scientific">bioreactor metagenome</name>
    <dbReference type="NCBI Taxonomy" id="1076179"/>
    <lineage>
        <taxon>unclassified sequences</taxon>
        <taxon>metagenomes</taxon>
        <taxon>ecological metagenomes</taxon>
    </lineage>
</organism>
<protein>
    <submittedName>
        <fullName evidence="2">ATP-dependent helicase/nuclease subunit A</fullName>
        <ecNumber evidence="2">3.1.-.-</ecNumber>
    </submittedName>
</protein>
<dbReference type="Pfam" id="PF12705">
    <property type="entry name" value="PDDEXK_1"/>
    <property type="match status" value="1"/>
</dbReference>
<evidence type="ECO:0000259" key="1">
    <source>
        <dbReference type="Pfam" id="PF12705"/>
    </source>
</evidence>